<evidence type="ECO:0000313" key="1">
    <source>
        <dbReference type="EMBL" id="RMI30615.1"/>
    </source>
</evidence>
<dbReference type="AlphaFoldDB" id="A0A3M2L429"/>
<protein>
    <submittedName>
        <fullName evidence="1">Uncharacterized protein</fullName>
    </submittedName>
</protein>
<organism evidence="1 2">
    <name type="scientific">Nocardia stercoris</name>
    <dbReference type="NCBI Taxonomy" id="2483361"/>
    <lineage>
        <taxon>Bacteria</taxon>
        <taxon>Bacillati</taxon>
        <taxon>Actinomycetota</taxon>
        <taxon>Actinomycetes</taxon>
        <taxon>Mycobacteriales</taxon>
        <taxon>Nocardiaceae</taxon>
        <taxon>Nocardia</taxon>
    </lineage>
</organism>
<accession>A0A3M2L429</accession>
<dbReference type="Proteomes" id="UP000279275">
    <property type="component" value="Unassembled WGS sequence"/>
</dbReference>
<sequence>MQVCRSRASVADAALLGQQVRLRRAVGPSLVRTRAIDCLTPDTPMRLSVSDRRRRNLRRNRVPMAVPVLLLGRLIQRPVGGAARKLMCPHRVSAVALLRGSLIRRSTRIPVR</sequence>
<name>A0A3M2L429_9NOCA</name>
<gene>
    <name evidence="1" type="ORF">EBN03_21360</name>
</gene>
<evidence type="ECO:0000313" key="2">
    <source>
        <dbReference type="Proteomes" id="UP000279275"/>
    </source>
</evidence>
<reference evidence="1 2" key="1">
    <citation type="submission" date="2018-10" db="EMBL/GenBank/DDBJ databases">
        <title>Isolation from cow dung.</title>
        <authorList>
            <person name="Ling L."/>
        </authorList>
    </citation>
    <scope>NUCLEOTIDE SEQUENCE [LARGE SCALE GENOMIC DNA]</scope>
    <source>
        <strain evidence="1 2">NEAU-LL90</strain>
    </source>
</reference>
<comment type="caution">
    <text evidence="1">The sequence shown here is derived from an EMBL/GenBank/DDBJ whole genome shotgun (WGS) entry which is preliminary data.</text>
</comment>
<dbReference type="EMBL" id="RFFH01000009">
    <property type="protein sequence ID" value="RMI30615.1"/>
    <property type="molecule type" value="Genomic_DNA"/>
</dbReference>
<keyword evidence="2" id="KW-1185">Reference proteome</keyword>
<proteinExistence type="predicted"/>